<reference evidence="3 5" key="3">
    <citation type="submission" date="2018-07" db="EMBL/GenBank/DDBJ databases">
        <title>Genomic and Epidemiologic Investigation of an Indolent Hospital Outbreak.</title>
        <authorList>
            <person name="Johnson R.C."/>
            <person name="Deming C."/>
            <person name="Conlan S."/>
            <person name="Zellmer C.J."/>
            <person name="Michelin A.V."/>
            <person name="Lee-Lin S."/>
            <person name="Thomas P.J."/>
            <person name="Park M."/>
            <person name="Weingarten R.A."/>
            <person name="Less J."/>
            <person name="Dekker J.P."/>
            <person name="Frank K.M."/>
            <person name="Musser K.A."/>
            <person name="Mcquiston J.R."/>
            <person name="Henderson D.K."/>
            <person name="Lau A.F."/>
            <person name="Palmore T.N."/>
            <person name="Segre J.A."/>
        </authorList>
    </citation>
    <scope>NUCLEOTIDE SEQUENCE [LARGE SCALE GENOMIC DNA]</scope>
    <source>
        <strain evidence="3 5">SK-NIH.Env10_0317</strain>
    </source>
</reference>
<feature type="transmembrane region" description="Helical" evidence="1">
    <location>
        <begin position="28"/>
        <end position="45"/>
    </location>
</feature>
<reference evidence="4" key="2">
    <citation type="submission" date="2016-12" db="EMBL/GenBank/DDBJ databases">
        <title>Whole genome sequencing of Sphingomonas sp. ABOJV.</title>
        <authorList>
            <person name="Conlan S."/>
            <person name="Thomas P.J."/>
            <person name="Mullikin J."/>
            <person name="Palmore T.N."/>
            <person name="Frank K.M."/>
            <person name="Segre J.A."/>
        </authorList>
    </citation>
    <scope>NUCLEOTIDE SEQUENCE [LARGE SCALE GENOMIC DNA]</scope>
    <source>
        <strain evidence="4">ABOJV</strain>
    </source>
</reference>
<proteinExistence type="predicted"/>
<gene>
    <name evidence="2" type="ORF">BRX40_12420</name>
    <name evidence="3" type="ORF">CA257_07200</name>
</gene>
<keyword evidence="1" id="KW-0472">Membrane</keyword>
<dbReference type="OrthoDB" id="7188556at2"/>
<evidence type="ECO:0000313" key="3">
    <source>
        <dbReference type="EMBL" id="RSV04702.1"/>
    </source>
</evidence>
<dbReference type="EMBL" id="QQWO01000005">
    <property type="protein sequence ID" value="RSV04702.1"/>
    <property type="molecule type" value="Genomic_DNA"/>
</dbReference>
<dbReference type="GeneID" id="44133371"/>
<evidence type="ECO:0000313" key="2">
    <source>
        <dbReference type="EMBL" id="APR53125.1"/>
    </source>
</evidence>
<reference evidence="2" key="1">
    <citation type="submission" date="2016-12" db="EMBL/GenBank/DDBJ databases">
        <title>Whole genome sequencing of Sphingomonas koreensis.</title>
        <authorList>
            <person name="Conlan S."/>
            <person name="Thomas P.J."/>
            <person name="Mullikin J."/>
            <person name="Palmore T.N."/>
            <person name="Frank K.M."/>
            <person name="Segre J.A."/>
        </authorList>
    </citation>
    <scope>NUCLEOTIDE SEQUENCE</scope>
    <source>
        <strain evidence="2">ABOJV</strain>
    </source>
</reference>
<keyword evidence="4" id="KW-1185">Reference proteome</keyword>
<evidence type="ECO:0000313" key="5">
    <source>
        <dbReference type="Proteomes" id="UP000286681"/>
    </source>
</evidence>
<feature type="transmembrane region" description="Helical" evidence="1">
    <location>
        <begin position="57"/>
        <end position="73"/>
    </location>
</feature>
<dbReference type="RefSeq" id="WP_075151797.1">
    <property type="nucleotide sequence ID" value="NZ_CP018820.1"/>
</dbReference>
<evidence type="ECO:0000313" key="4">
    <source>
        <dbReference type="Proteomes" id="UP000185161"/>
    </source>
</evidence>
<dbReference type="KEGG" id="skr:BRX40_12420"/>
<dbReference type="AlphaFoldDB" id="A0A1L6JB17"/>
<name>A0A1L6JB17_9SPHN</name>
<dbReference type="EMBL" id="CP018820">
    <property type="protein sequence ID" value="APR53125.1"/>
    <property type="molecule type" value="Genomic_DNA"/>
</dbReference>
<keyword evidence="1" id="KW-1133">Transmembrane helix</keyword>
<dbReference type="Proteomes" id="UP000185161">
    <property type="component" value="Chromosome"/>
</dbReference>
<dbReference type="STRING" id="93064.BRX40_12420"/>
<accession>A0A1L6JB17</accession>
<dbReference type="Proteomes" id="UP000286681">
    <property type="component" value="Unassembled WGS sequence"/>
</dbReference>
<organism evidence="2 4">
    <name type="scientific">Sphingomonas koreensis</name>
    <dbReference type="NCBI Taxonomy" id="93064"/>
    <lineage>
        <taxon>Bacteria</taxon>
        <taxon>Pseudomonadati</taxon>
        <taxon>Pseudomonadota</taxon>
        <taxon>Alphaproteobacteria</taxon>
        <taxon>Sphingomonadales</taxon>
        <taxon>Sphingomonadaceae</taxon>
        <taxon>Sphingomonas</taxon>
    </lineage>
</organism>
<sequence length="149" mass="16366">MLVALSFWILTLLCCGFAALFGGRSGRAIAFIYLLAVAATSLATLDPKAWADQHLPALAVDFALLVALLWVAMRSDRWFPLWFTGFHLVALVSHLATILAPGFAPKLYFLLQSMWSVPMLLTLAIGVALDRQARVSDERGPRSAHRRTA</sequence>
<keyword evidence="1" id="KW-0812">Transmembrane</keyword>
<protein>
    <submittedName>
        <fullName evidence="2">Uncharacterized protein</fullName>
    </submittedName>
</protein>
<feature type="transmembrane region" description="Helical" evidence="1">
    <location>
        <begin position="107"/>
        <end position="129"/>
    </location>
</feature>
<feature type="transmembrane region" description="Helical" evidence="1">
    <location>
        <begin position="79"/>
        <end position="100"/>
    </location>
</feature>
<evidence type="ECO:0000256" key="1">
    <source>
        <dbReference type="SAM" id="Phobius"/>
    </source>
</evidence>